<evidence type="ECO:0000313" key="3">
    <source>
        <dbReference type="Proteomes" id="UP000308197"/>
    </source>
</evidence>
<accession>A0A5C3NR06</accession>
<feature type="non-terminal residue" evidence="2">
    <location>
        <position position="303"/>
    </location>
</feature>
<organism evidence="2 3">
    <name type="scientific">Polyporus arcularius HHB13444</name>
    <dbReference type="NCBI Taxonomy" id="1314778"/>
    <lineage>
        <taxon>Eukaryota</taxon>
        <taxon>Fungi</taxon>
        <taxon>Dikarya</taxon>
        <taxon>Basidiomycota</taxon>
        <taxon>Agaricomycotina</taxon>
        <taxon>Agaricomycetes</taxon>
        <taxon>Polyporales</taxon>
        <taxon>Polyporaceae</taxon>
        <taxon>Polyporus</taxon>
    </lineage>
</organism>
<dbReference type="InParanoid" id="A0A5C3NR06"/>
<proteinExistence type="predicted"/>
<dbReference type="InterPro" id="IPR046700">
    <property type="entry name" value="DUF6570"/>
</dbReference>
<feature type="domain" description="DUF6570" evidence="1">
    <location>
        <begin position="115"/>
        <end position="247"/>
    </location>
</feature>
<evidence type="ECO:0000259" key="1">
    <source>
        <dbReference type="Pfam" id="PF20209"/>
    </source>
</evidence>
<gene>
    <name evidence="2" type="ORF">K466DRAFT_506002</name>
</gene>
<dbReference type="EMBL" id="ML212138">
    <property type="protein sequence ID" value="TFK79179.1"/>
    <property type="molecule type" value="Genomic_DNA"/>
</dbReference>
<dbReference type="STRING" id="1314778.A0A5C3NR06"/>
<keyword evidence="3" id="KW-1185">Reference proteome</keyword>
<sequence>MPTTVFPPPALSARDQADFVREWCQASSATSLAEGPCGVCARLTASRELHTVSEDQVDLSCLCRDGESVTRKERHSADEPIAELSGPILYTPVVRVVDGNRVFPCCTPCLNRIKRHKLPKYALANGRWVGECPKELQGLTYVEQLLIARHRHSFCVAQVSCGQRFLAANVIVFGQPVARMYDALPPPKKDIQECLAVLFVGAAKPTDEDVRRTPFLVRPPIVHGALRWLQLNSHSYEDVRISVENLATYVENEPPVGIIYRQTAPSAPDESLAVYEALNERAVDEGECLFTVHGVDSADLVNM</sequence>
<protein>
    <recommendedName>
        <fullName evidence="1">DUF6570 domain-containing protein</fullName>
    </recommendedName>
</protein>
<name>A0A5C3NR06_9APHY</name>
<dbReference type="Pfam" id="PF20209">
    <property type="entry name" value="DUF6570"/>
    <property type="match status" value="1"/>
</dbReference>
<reference evidence="2 3" key="1">
    <citation type="journal article" date="2019" name="Nat. Ecol. Evol.">
        <title>Megaphylogeny resolves global patterns of mushroom evolution.</title>
        <authorList>
            <person name="Varga T."/>
            <person name="Krizsan K."/>
            <person name="Foldi C."/>
            <person name="Dima B."/>
            <person name="Sanchez-Garcia M."/>
            <person name="Sanchez-Ramirez S."/>
            <person name="Szollosi G.J."/>
            <person name="Szarkandi J.G."/>
            <person name="Papp V."/>
            <person name="Albert L."/>
            <person name="Andreopoulos W."/>
            <person name="Angelini C."/>
            <person name="Antonin V."/>
            <person name="Barry K.W."/>
            <person name="Bougher N.L."/>
            <person name="Buchanan P."/>
            <person name="Buyck B."/>
            <person name="Bense V."/>
            <person name="Catcheside P."/>
            <person name="Chovatia M."/>
            <person name="Cooper J."/>
            <person name="Damon W."/>
            <person name="Desjardin D."/>
            <person name="Finy P."/>
            <person name="Geml J."/>
            <person name="Haridas S."/>
            <person name="Hughes K."/>
            <person name="Justo A."/>
            <person name="Karasinski D."/>
            <person name="Kautmanova I."/>
            <person name="Kiss B."/>
            <person name="Kocsube S."/>
            <person name="Kotiranta H."/>
            <person name="LaButti K.M."/>
            <person name="Lechner B.E."/>
            <person name="Liimatainen K."/>
            <person name="Lipzen A."/>
            <person name="Lukacs Z."/>
            <person name="Mihaltcheva S."/>
            <person name="Morgado L.N."/>
            <person name="Niskanen T."/>
            <person name="Noordeloos M.E."/>
            <person name="Ohm R.A."/>
            <person name="Ortiz-Santana B."/>
            <person name="Ovrebo C."/>
            <person name="Racz N."/>
            <person name="Riley R."/>
            <person name="Savchenko A."/>
            <person name="Shiryaev A."/>
            <person name="Soop K."/>
            <person name="Spirin V."/>
            <person name="Szebenyi C."/>
            <person name="Tomsovsky M."/>
            <person name="Tulloss R.E."/>
            <person name="Uehling J."/>
            <person name="Grigoriev I.V."/>
            <person name="Vagvolgyi C."/>
            <person name="Papp T."/>
            <person name="Martin F.M."/>
            <person name="Miettinen O."/>
            <person name="Hibbett D.S."/>
            <person name="Nagy L.G."/>
        </authorList>
    </citation>
    <scope>NUCLEOTIDE SEQUENCE [LARGE SCALE GENOMIC DNA]</scope>
    <source>
        <strain evidence="2 3">HHB13444</strain>
    </source>
</reference>
<dbReference type="Proteomes" id="UP000308197">
    <property type="component" value="Unassembled WGS sequence"/>
</dbReference>
<dbReference type="AlphaFoldDB" id="A0A5C3NR06"/>
<evidence type="ECO:0000313" key="2">
    <source>
        <dbReference type="EMBL" id="TFK79179.1"/>
    </source>
</evidence>